<dbReference type="OrthoDB" id="2930561at2759"/>
<protein>
    <recommendedName>
        <fullName evidence="3">Myb/SANT-like domain-containing protein</fullName>
    </recommendedName>
</protein>
<dbReference type="Proteomes" id="UP000799118">
    <property type="component" value="Unassembled WGS sequence"/>
</dbReference>
<organism evidence="1 2">
    <name type="scientific">Gymnopus androsaceus JB14</name>
    <dbReference type="NCBI Taxonomy" id="1447944"/>
    <lineage>
        <taxon>Eukaryota</taxon>
        <taxon>Fungi</taxon>
        <taxon>Dikarya</taxon>
        <taxon>Basidiomycota</taxon>
        <taxon>Agaricomycotina</taxon>
        <taxon>Agaricomycetes</taxon>
        <taxon>Agaricomycetidae</taxon>
        <taxon>Agaricales</taxon>
        <taxon>Marasmiineae</taxon>
        <taxon>Omphalotaceae</taxon>
        <taxon>Gymnopus</taxon>
    </lineage>
</organism>
<gene>
    <name evidence="1" type="ORF">BT96DRAFT_752573</name>
</gene>
<evidence type="ECO:0008006" key="3">
    <source>
        <dbReference type="Google" id="ProtNLM"/>
    </source>
</evidence>
<dbReference type="AlphaFoldDB" id="A0A6A4GHX3"/>
<feature type="non-terminal residue" evidence="1">
    <location>
        <position position="1"/>
    </location>
</feature>
<reference evidence="1" key="1">
    <citation type="journal article" date="2019" name="Environ. Microbiol.">
        <title>Fungal ecological strategies reflected in gene transcription - a case study of two litter decomposers.</title>
        <authorList>
            <person name="Barbi F."/>
            <person name="Kohler A."/>
            <person name="Barry K."/>
            <person name="Baskaran P."/>
            <person name="Daum C."/>
            <person name="Fauchery L."/>
            <person name="Ihrmark K."/>
            <person name="Kuo A."/>
            <person name="LaButti K."/>
            <person name="Lipzen A."/>
            <person name="Morin E."/>
            <person name="Grigoriev I.V."/>
            <person name="Henrissat B."/>
            <person name="Lindahl B."/>
            <person name="Martin F."/>
        </authorList>
    </citation>
    <scope>NUCLEOTIDE SEQUENCE</scope>
    <source>
        <strain evidence="1">JB14</strain>
    </source>
</reference>
<dbReference type="EMBL" id="ML770024">
    <property type="protein sequence ID" value="KAE9385136.1"/>
    <property type="molecule type" value="Genomic_DNA"/>
</dbReference>
<feature type="non-terminal residue" evidence="1">
    <location>
        <position position="113"/>
    </location>
</feature>
<name>A0A6A4GHX3_9AGAR</name>
<evidence type="ECO:0000313" key="1">
    <source>
        <dbReference type="EMBL" id="KAE9385136.1"/>
    </source>
</evidence>
<evidence type="ECO:0000313" key="2">
    <source>
        <dbReference type="Proteomes" id="UP000799118"/>
    </source>
</evidence>
<sequence length="113" mass="12713">WTDADLDCLLEFLLQNKSRVGDGGSFTNTVFNEAAIECNKIRTQGAMKTGKMVKNKWSSICHAIDDCSGLGGFDTNTGVHVTPESEPMWEDLLRSNPTVLPYNYTGWKYWDKM</sequence>
<accession>A0A6A4GHX3</accession>
<proteinExistence type="predicted"/>
<keyword evidence="2" id="KW-1185">Reference proteome</keyword>